<dbReference type="PANTHER" id="PTHR47894">
    <property type="entry name" value="HTH-TYPE TRANSCRIPTIONAL REGULATOR GADX"/>
    <property type="match status" value="1"/>
</dbReference>
<dbReference type="InterPro" id="IPR020449">
    <property type="entry name" value="Tscrpt_reg_AraC-type_HTH"/>
</dbReference>
<evidence type="ECO:0000256" key="1">
    <source>
        <dbReference type="ARBA" id="ARBA00023015"/>
    </source>
</evidence>
<evidence type="ECO:0000259" key="4">
    <source>
        <dbReference type="PROSITE" id="PS01124"/>
    </source>
</evidence>
<gene>
    <name evidence="5" type="ORF">WL1483_1747</name>
</gene>
<dbReference type="AlphaFoldDB" id="A0A0S2SHG7"/>
<dbReference type="InterPro" id="IPR018060">
    <property type="entry name" value="HTH_AraC"/>
</dbReference>
<dbReference type="GO" id="GO:0005829">
    <property type="term" value="C:cytosol"/>
    <property type="evidence" value="ECO:0007669"/>
    <property type="project" value="TreeGrafter"/>
</dbReference>
<dbReference type="PRINTS" id="PR00032">
    <property type="entry name" value="HTHARAC"/>
</dbReference>
<dbReference type="Gene3D" id="1.10.10.60">
    <property type="entry name" value="Homeodomain-like"/>
    <property type="match status" value="1"/>
</dbReference>
<sequence length="253" mass="27860">MSRGAALTHYRAMAPQGLRNVFMPSATLIRVDQGEKALWWQERTYRVDRSHWLAVPAGSHLTFTNQPGGALFSSRALSLFQPPPARWLGEPASRRPPLLPVTPSLAWCFERVAESTQLSLSADASHAIIEALYGELHAAGALTLLFPATTRPLSQRLTDLLIDEPGAEHTLASLAPRLAMSRATLTRHLAAEAVSFGELLTRVRMTHALTLLQQATPLPEVALACGYQSVRRFTARFRTHFGLSPGDYRQTCE</sequence>
<keyword evidence="2" id="KW-0238">DNA-binding</keyword>
<proteinExistence type="predicted"/>
<accession>A0A0S2SHG7</accession>
<dbReference type="SMART" id="SM00342">
    <property type="entry name" value="HTH_ARAC"/>
    <property type="match status" value="1"/>
</dbReference>
<evidence type="ECO:0000256" key="2">
    <source>
        <dbReference type="ARBA" id="ARBA00023125"/>
    </source>
</evidence>
<dbReference type="Proteomes" id="UP000058114">
    <property type="component" value="Chromosome"/>
</dbReference>
<dbReference type="PATRIC" id="fig|652.5.peg.1600"/>
<feature type="domain" description="HTH araC/xylS-type" evidence="4">
    <location>
        <begin position="155"/>
        <end position="251"/>
    </location>
</feature>
<protein>
    <recommendedName>
        <fullName evidence="4">HTH araC/xylS-type domain-containing protein</fullName>
    </recommendedName>
</protein>
<dbReference type="RefSeq" id="WP_060585241.1">
    <property type="nucleotide sequence ID" value="NZ_CP013067.1"/>
</dbReference>
<reference evidence="5 6" key="2">
    <citation type="journal article" date="2016" name="Genome Announc.">
        <title>Complete Genome Sequence of the Highly Virulent Aeromonas schubertii Strain WL1483, Isolated from Diseased Snakehead Fish (Channa argus) in China.</title>
        <authorList>
            <person name="Liu L."/>
            <person name="Li N."/>
            <person name="Zhang D."/>
            <person name="Fu X."/>
            <person name="Shi C."/>
            <person name="Lin Q."/>
            <person name="Hao G."/>
        </authorList>
    </citation>
    <scope>NUCLEOTIDE SEQUENCE [LARGE SCALE GENOMIC DNA]</scope>
    <source>
        <strain evidence="5 6">WL1483</strain>
    </source>
</reference>
<dbReference type="Pfam" id="PF12833">
    <property type="entry name" value="HTH_18"/>
    <property type="match status" value="1"/>
</dbReference>
<dbReference type="PROSITE" id="PS01124">
    <property type="entry name" value="HTH_ARAC_FAMILY_2"/>
    <property type="match status" value="1"/>
</dbReference>
<dbReference type="PANTHER" id="PTHR47894:SF4">
    <property type="entry name" value="HTH-TYPE TRANSCRIPTIONAL REGULATOR GADX"/>
    <property type="match status" value="1"/>
</dbReference>
<name>A0A0S2SHG7_9GAMM</name>
<dbReference type="GO" id="GO:0003700">
    <property type="term" value="F:DNA-binding transcription factor activity"/>
    <property type="evidence" value="ECO:0007669"/>
    <property type="project" value="InterPro"/>
</dbReference>
<evidence type="ECO:0000256" key="3">
    <source>
        <dbReference type="ARBA" id="ARBA00023163"/>
    </source>
</evidence>
<dbReference type="InterPro" id="IPR018062">
    <property type="entry name" value="HTH_AraC-typ_CS"/>
</dbReference>
<dbReference type="SUPFAM" id="SSF46689">
    <property type="entry name" value="Homeodomain-like"/>
    <property type="match status" value="1"/>
</dbReference>
<dbReference type="EMBL" id="CP013067">
    <property type="protein sequence ID" value="ALP41166.1"/>
    <property type="molecule type" value="Genomic_DNA"/>
</dbReference>
<evidence type="ECO:0000313" key="6">
    <source>
        <dbReference type="Proteomes" id="UP000058114"/>
    </source>
</evidence>
<dbReference type="PROSITE" id="PS00041">
    <property type="entry name" value="HTH_ARAC_FAMILY_1"/>
    <property type="match status" value="1"/>
</dbReference>
<keyword evidence="3" id="KW-0804">Transcription</keyword>
<organism evidence="5 6">
    <name type="scientific">Aeromonas schubertii</name>
    <dbReference type="NCBI Taxonomy" id="652"/>
    <lineage>
        <taxon>Bacteria</taxon>
        <taxon>Pseudomonadati</taxon>
        <taxon>Pseudomonadota</taxon>
        <taxon>Gammaproteobacteria</taxon>
        <taxon>Aeromonadales</taxon>
        <taxon>Aeromonadaceae</taxon>
        <taxon>Aeromonas</taxon>
    </lineage>
</organism>
<reference evidence="6" key="1">
    <citation type="submission" date="2015-10" db="EMBL/GenBank/DDBJ databases">
        <title>Complete Genome Sequence of Aeromonas schubertii strain WL1483.</title>
        <authorList>
            <person name="Liu L."/>
        </authorList>
    </citation>
    <scope>NUCLEOTIDE SEQUENCE [LARGE SCALE GENOMIC DNA]</scope>
    <source>
        <strain evidence="6">WL1483</strain>
    </source>
</reference>
<evidence type="ECO:0000313" key="5">
    <source>
        <dbReference type="EMBL" id="ALP41166.1"/>
    </source>
</evidence>
<keyword evidence="1" id="KW-0805">Transcription regulation</keyword>
<dbReference type="GO" id="GO:0000976">
    <property type="term" value="F:transcription cis-regulatory region binding"/>
    <property type="evidence" value="ECO:0007669"/>
    <property type="project" value="TreeGrafter"/>
</dbReference>
<dbReference type="InterPro" id="IPR009057">
    <property type="entry name" value="Homeodomain-like_sf"/>
</dbReference>
<dbReference type="KEGG" id="asr:WL1483_1747"/>